<dbReference type="PRINTS" id="PR00032">
    <property type="entry name" value="HTHARAC"/>
</dbReference>
<dbReference type="InterPro" id="IPR020449">
    <property type="entry name" value="Tscrpt_reg_AraC-type_HTH"/>
</dbReference>
<evidence type="ECO:0000256" key="2">
    <source>
        <dbReference type="ARBA" id="ARBA00023125"/>
    </source>
</evidence>
<dbReference type="InterPro" id="IPR047264">
    <property type="entry name" value="Cupin_HpaA-like_N"/>
</dbReference>
<evidence type="ECO:0000256" key="1">
    <source>
        <dbReference type="ARBA" id="ARBA00023015"/>
    </source>
</evidence>
<evidence type="ECO:0000256" key="4">
    <source>
        <dbReference type="ARBA" id="ARBA00023163"/>
    </source>
</evidence>
<dbReference type="Pfam" id="PF02311">
    <property type="entry name" value="AraC_binding"/>
    <property type="match status" value="1"/>
</dbReference>
<dbReference type="CDD" id="cd06999">
    <property type="entry name" value="cupin_HpaA-like_N"/>
    <property type="match status" value="1"/>
</dbReference>
<keyword evidence="3" id="KW-0010">Activator</keyword>
<dbReference type="InterPro" id="IPR014710">
    <property type="entry name" value="RmlC-like_jellyroll"/>
</dbReference>
<keyword evidence="4" id="KW-0804">Transcription</keyword>
<evidence type="ECO:0000313" key="6">
    <source>
        <dbReference type="EMBL" id="MDH0148996.1"/>
    </source>
</evidence>
<evidence type="ECO:0000313" key="7">
    <source>
        <dbReference type="Proteomes" id="UP001158076"/>
    </source>
</evidence>
<protein>
    <submittedName>
        <fullName evidence="6">Helix-turn-helix domain-containing protein</fullName>
    </submittedName>
</protein>
<gene>
    <name evidence="6" type="ORF">N7335_21640</name>
</gene>
<dbReference type="AlphaFoldDB" id="A0A4S2B749"/>
<dbReference type="Gene3D" id="1.10.10.60">
    <property type="entry name" value="Homeodomain-like"/>
    <property type="match status" value="1"/>
</dbReference>
<dbReference type="SUPFAM" id="SSF46689">
    <property type="entry name" value="Homeodomain-like"/>
    <property type="match status" value="1"/>
</dbReference>
<dbReference type="InterPro" id="IPR018060">
    <property type="entry name" value="HTH_AraC"/>
</dbReference>
<keyword evidence="2" id="KW-0238">DNA-binding</keyword>
<dbReference type="PANTHER" id="PTHR43280">
    <property type="entry name" value="ARAC-FAMILY TRANSCRIPTIONAL REGULATOR"/>
    <property type="match status" value="1"/>
</dbReference>
<organism evidence="6 7">
    <name type="scientific">Stutzerimonas stutzeri</name>
    <name type="common">Pseudomonas stutzeri</name>
    <dbReference type="NCBI Taxonomy" id="316"/>
    <lineage>
        <taxon>Bacteria</taxon>
        <taxon>Pseudomonadati</taxon>
        <taxon>Pseudomonadota</taxon>
        <taxon>Gammaproteobacteria</taxon>
        <taxon>Pseudomonadales</taxon>
        <taxon>Pseudomonadaceae</taxon>
        <taxon>Stutzerimonas</taxon>
    </lineage>
</organism>
<proteinExistence type="predicted"/>
<comment type="caution">
    <text evidence="6">The sequence shown here is derived from an EMBL/GenBank/DDBJ whole genome shotgun (WGS) entry which is preliminary data.</text>
</comment>
<dbReference type="SMART" id="SM00342">
    <property type="entry name" value="HTH_ARAC"/>
    <property type="match status" value="1"/>
</dbReference>
<sequence>MKPRDAHTTIPVFKLYGDGADWPTPDLLHCESIAARSRLHDWEIGAHRHADLTQLLYIRRGWAEVEIEGEHTRIEQAAIQVVPPLCVHGFRFSERVEGYVLTLASPLLRQLETALDGQQDALRSPALHLAGADRRYLNTLFEAIDREYRNAAPARELLLQSLVGVLAVWVARQMLVRREQRPSRGQELLARFTRLVEQDFRQQRSVEAYAMQLDISPAYLNTLARRFAGHTALGLLHQRLLLEAKRELIYTSMTISQISDQLGFSEPAYFSRFFKRMTGRSPKDFRQHPNGA</sequence>
<dbReference type="PANTHER" id="PTHR43280:SF32">
    <property type="entry name" value="TRANSCRIPTIONAL REGULATORY PROTEIN"/>
    <property type="match status" value="1"/>
</dbReference>
<dbReference type="InterPro" id="IPR003313">
    <property type="entry name" value="AraC-bd"/>
</dbReference>
<dbReference type="PROSITE" id="PS01124">
    <property type="entry name" value="HTH_ARAC_FAMILY_2"/>
    <property type="match status" value="1"/>
</dbReference>
<name>A0A4S2B749_STUST</name>
<evidence type="ECO:0000259" key="5">
    <source>
        <dbReference type="PROSITE" id="PS01124"/>
    </source>
</evidence>
<evidence type="ECO:0000256" key="3">
    <source>
        <dbReference type="ARBA" id="ARBA00023159"/>
    </source>
</evidence>
<reference evidence="6" key="1">
    <citation type="submission" date="2022-09" db="EMBL/GenBank/DDBJ databases">
        <title>Intensive care unit water sources are persistently colonized with multi-drug resistant bacteria and are the site of extensive horizontal gene transfer of antibiotic resistance genes.</title>
        <authorList>
            <person name="Diorio-Toth L."/>
        </authorList>
    </citation>
    <scope>NUCLEOTIDE SEQUENCE</scope>
    <source>
        <strain evidence="6">GD04147</strain>
    </source>
</reference>
<dbReference type="InterPro" id="IPR011051">
    <property type="entry name" value="RmlC_Cupin_sf"/>
</dbReference>
<dbReference type="Proteomes" id="UP001158076">
    <property type="component" value="Unassembled WGS sequence"/>
</dbReference>
<dbReference type="GO" id="GO:0043565">
    <property type="term" value="F:sequence-specific DNA binding"/>
    <property type="evidence" value="ECO:0007669"/>
    <property type="project" value="InterPro"/>
</dbReference>
<dbReference type="SUPFAM" id="SSF51182">
    <property type="entry name" value="RmlC-like cupins"/>
    <property type="match status" value="1"/>
</dbReference>
<dbReference type="InterPro" id="IPR009057">
    <property type="entry name" value="Homeodomain-like_sf"/>
</dbReference>
<dbReference type="RefSeq" id="WP_014596260.1">
    <property type="nucleotide sequence ID" value="NZ_BCAJ01000024.1"/>
</dbReference>
<dbReference type="GO" id="GO:0003700">
    <property type="term" value="F:DNA-binding transcription factor activity"/>
    <property type="evidence" value="ECO:0007669"/>
    <property type="project" value="InterPro"/>
</dbReference>
<dbReference type="Pfam" id="PF12833">
    <property type="entry name" value="HTH_18"/>
    <property type="match status" value="1"/>
</dbReference>
<keyword evidence="1" id="KW-0805">Transcription regulation</keyword>
<dbReference type="EMBL" id="JAODZE010000039">
    <property type="protein sequence ID" value="MDH0148996.1"/>
    <property type="molecule type" value="Genomic_DNA"/>
</dbReference>
<dbReference type="Gene3D" id="2.60.120.10">
    <property type="entry name" value="Jelly Rolls"/>
    <property type="match status" value="1"/>
</dbReference>
<feature type="domain" description="HTH araC/xylS-type" evidence="5">
    <location>
        <begin position="190"/>
        <end position="288"/>
    </location>
</feature>
<accession>A0A4S2B749</accession>